<organism evidence="1 2">
    <name type="scientific">Legionella londiniensis</name>
    <dbReference type="NCBI Taxonomy" id="45068"/>
    <lineage>
        <taxon>Bacteria</taxon>
        <taxon>Pseudomonadati</taxon>
        <taxon>Pseudomonadota</taxon>
        <taxon>Gammaproteobacteria</taxon>
        <taxon>Legionellales</taxon>
        <taxon>Legionellaceae</taxon>
        <taxon>Legionella</taxon>
    </lineage>
</organism>
<protein>
    <submittedName>
        <fullName evidence="1">Uncharacterized protein</fullName>
    </submittedName>
</protein>
<accession>A0A0W0VL26</accession>
<dbReference type="AlphaFoldDB" id="A0A0W0VL26"/>
<evidence type="ECO:0000313" key="1">
    <source>
        <dbReference type="EMBL" id="KTD20669.1"/>
    </source>
</evidence>
<name>A0A0W0VL26_9GAMM</name>
<keyword evidence="2" id="KW-1185">Reference proteome</keyword>
<sequence length="853" mass="97563">MQDLNRFNLDDLYNRIKKLFSLSQQEADIFSIHKKVLLAYKRRTLTVLKQIFVESYPNNADLAVKLQHFLETNWHHIKGTCVCYTSLPEDEITILLSDLAKFAACQLNNGKLKENPIGALNLLMPAVNTESADENRYPHLGAYEEIDGTKCVAHNVDERFILKTHILSQNGQYLIPVQVLPELLEAETKNLRYNYYFHYQRHAPQNAFVNDAELKRLISHSNITEALHKSYARYAFYIHDESHLLGKLNQLCSALYAYSVNDLGEEENAGIGVYAAIIEFKDYYESLGERKALIPHPVKKEIDLLIALSSDVGQNKNATETIETCIALRRRSILEAMRGFESKLSQILPGQEVKNTLFVAVKREYEHAKSLFYEAFHNGKLAQGRDNLPLTGDLVRWLKLDCSIQSSADLSLFNELRPEEIESIYEDKEHLAEQIAEQITDIEDFLMFAIELKPAVFATLLPICISMLIQQGVINAQLDLDELLSALGEERGGIFLATIKNHLPLFIEDIFQLRIFFEQLRQEQLAVLLSDNKGLLESYIHQASDFSELISDLPPMHRNRIFNLYQNQLPGLIENALDFASIAKYIELEHCQILYRELKDDLPSLINSPEALNQILICANSSQYTIFFSDMDARGLIKSHEDLKKALMNLNASQCLGLADILRHDLLKIIGDKEGFYRLLSDCTDSSLKKNIMTFSIPVLERLLDNVEADLPRFSAIFTQRADRQYVHQCYFNSLLTRLNQYGDEGFALCESLKTLSDNYFSAKTISYEQFKARSEQSIDLVREYLAHKQSLLLLAAKWLLAIATLGTVLIADMIKNKIESGAWTCRYFSYPGEDKVNKLEQVIEYEESLTPE</sequence>
<dbReference type="PATRIC" id="fig|45068.5.peg.1685"/>
<comment type="caution">
    <text evidence="1">The sequence shown here is derived from an EMBL/GenBank/DDBJ whole genome shotgun (WGS) entry which is preliminary data.</text>
</comment>
<dbReference type="Proteomes" id="UP000054997">
    <property type="component" value="Unassembled WGS sequence"/>
</dbReference>
<gene>
    <name evidence="1" type="ORF">Llon_1555</name>
</gene>
<evidence type="ECO:0000313" key="2">
    <source>
        <dbReference type="Proteomes" id="UP000054997"/>
    </source>
</evidence>
<proteinExistence type="predicted"/>
<dbReference type="EMBL" id="LNYK01000019">
    <property type="protein sequence ID" value="KTD20669.1"/>
    <property type="molecule type" value="Genomic_DNA"/>
</dbReference>
<reference evidence="1 2" key="1">
    <citation type="submission" date="2015-11" db="EMBL/GenBank/DDBJ databases">
        <title>Genomic analysis of 38 Legionella species identifies large and diverse effector repertoires.</title>
        <authorList>
            <person name="Burstein D."/>
            <person name="Amaro F."/>
            <person name="Zusman T."/>
            <person name="Lifshitz Z."/>
            <person name="Cohen O."/>
            <person name="Gilbert J.A."/>
            <person name="Pupko T."/>
            <person name="Shuman H.A."/>
            <person name="Segal G."/>
        </authorList>
    </citation>
    <scope>NUCLEOTIDE SEQUENCE [LARGE SCALE GENOMIC DNA]</scope>
    <source>
        <strain evidence="1 2">ATCC 49505</strain>
    </source>
</reference>